<dbReference type="GO" id="GO:1990238">
    <property type="term" value="F:double-stranded DNA endonuclease activity"/>
    <property type="evidence" value="ECO:0007669"/>
    <property type="project" value="TreeGrafter"/>
</dbReference>
<organism evidence="1 2">
    <name type="scientific">Acerihabitans arboris</name>
    <dbReference type="NCBI Taxonomy" id="2691583"/>
    <lineage>
        <taxon>Bacteria</taxon>
        <taxon>Pseudomonadati</taxon>
        <taxon>Pseudomonadota</taxon>
        <taxon>Gammaproteobacteria</taxon>
        <taxon>Enterobacterales</taxon>
        <taxon>Pectobacteriaceae</taxon>
        <taxon>Acerihabitans</taxon>
    </lineage>
</organism>
<reference evidence="1 2" key="1">
    <citation type="submission" date="2019-12" db="EMBL/GenBank/DDBJ databases">
        <authorList>
            <person name="Lee S.D."/>
        </authorList>
    </citation>
    <scope>NUCLEOTIDE SEQUENCE [LARGE SCALE GENOMIC DNA]</scope>
    <source>
        <strain evidence="1 2">SAP-6</strain>
    </source>
</reference>
<accession>A0A845SRF8</accession>
<dbReference type="Proteomes" id="UP000461443">
    <property type="component" value="Unassembled WGS sequence"/>
</dbReference>
<dbReference type="PANTHER" id="PTHR34611:SF2">
    <property type="entry name" value="INACTIVE RECOMBINATION-PROMOTING NUCLEASE-LIKE PROTEIN RPNE-RELATED"/>
    <property type="match status" value="1"/>
</dbReference>
<reference evidence="1 2" key="2">
    <citation type="submission" date="2020-02" db="EMBL/GenBank/DDBJ databases">
        <title>The new genus of Enterobacteriales.</title>
        <authorList>
            <person name="Kim I.S."/>
        </authorList>
    </citation>
    <scope>NUCLEOTIDE SEQUENCE [LARGE SCALE GENOMIC DNA]</scope>
    <source>
        <strain evidence="1 2">SAP-6</strain>
    </source>
</reference>
<proteinExistence type="predicted"/>
<comment type="caution">
    <text evidence="1">The sequence shown here is derived from an EMBL/GenBank/DDBJ whole genome shotgun (WGS) entry which is preliminary data.</text>
</comment>
<sequence>MITSLIYYISQAGDTEDAKGFFSQLAHQAPRYQESMMTIAQKLAQIGRQEGLREGLEKGRNEGRQEGIYMVARHLLHSGADRALVKASTQMSDEELDRLV</sequence>
<dbReference type="GO" id="GO:0006310">
    <property type="term" value="P:DNA recombination"/>
    <property type="evidence" value="ECO:0007669"/>
    <property type="project" value="TreeGrafter"/>
</dbReference>
<dbReference type="RefSeq" id="WP_162366426.1">
    <property type="nucleotide sequence ID" value="NZ_WUBS01000008.1"/>
</dbReference>
<evidence type="ECO:0000313" key="1">
    <source>
        <dbReference type="EMBL" id="NDL63715.1"/>
    </source>
</evidence>
<keyword evidence="2" id="KW-1185">Reference proteome</keyword>
<protein>
    <submittedName>
        <fullName evidence="1">Uncharacterized protein</fullName>
    </submittedName>
</protein>
<dbReference type="InterPro" id="IPR051699">
    <property type="entry name" value="Rpn/YhgA-like_nuclease"/>
</dbReference>
<dbReference type="EMBL" id="WUBS01000008">
    <property type="protein sequence ID" value="NDL63715.1"/>
    <property type="molecule type" value="Genomic_DNA"/>
</dbReference>
<dbReference type="AlphaFoldDB" id="A0A845SRF8"/>
<dbReference type="PANTHER" id="PTHR34611">
    <property type="match status" value="1"/>
</dbReference>
<gene>
    <name evidence="1" type="ORF">GRH90_13265</name>
</gene>
<evidence type="ECO:0000313" key="2">
    <source>
        <dbReference type="Proteomes" id="UP000461443"/>
    </source>
</evidence>
<name>A0A845SRF8_9GAMM</name>